<dbReference type="Pfam" id="PF21722">
    <property type="entry name" value="Gly_rich_2"/>
    <property type="match status" value="1"/>
</dbReference>
<evidence type="ECO:0000259" key="1">
    <source>
        <dbReference type="Pfam" id="PF21722"/>
    </source>
</evidence>
<dbReference type="InterPro" id="IPR049304">
    <property type="entry name" value="Gly_rich_dom"/>
</dbReference>
<dbReference type="Gene3D" id="2.60.120.260">
    <property type="entry name" value="Galactose-binding domain-like"/>
    <property type="match status" value="1"/>
</dbReference>
<feature type="non-terminal residue" evidence="2">
    <location>
        <position position="1"/>
    </location>
</feature>
<evidence type="ECO:0000313" key="2">
    <source>
        <dbReference type="EMBL" id="CAK0791735.1"/>
    </source>
</evidence>
<organism evidence="2 3">
    <name type="scientific">Prorocentrum cordatum</name>
    <dbReference type="NCBI Taxonomy" id="2364126"/>
    <lineage>
        <taxon>Eukaryota</taxon>
        <taxon>Sar</taxon>
        <taxon>Alveolata</taxon>
        <taxon>Dinophyceae</taxon>
        <taxon>Prorocentrales</taxon>
        <taxon>Prorocentraceae</taxon>
        <taxon>Prorocentrum</taxon>
    </lineage>
</organism>
<evidence type="ECO:0000313" key="3">
    <source>
        <dbReference type="Proteomes" id="UP001189429"/>
    </source>
</evidence>
<accession>A0ABN9PFN5</accession>
<protein>
    <recommendedName>
        <fullName evidence="1">Glycine-rich domain-containing protein</fullName>
    </recommendedName>
</protein>
<proteinExistence type="predicted"/>
<dbReference type="SUPFAM" id="SSF49785">
    <property type="entry name" value="Galactose-binding domain-like"/>
    <property type="match status" value="1"/>
</dbReference>
<keyword evidence="3" id="KW-1185">Reference proteome</keyword>
<dbReference type="EMBL" id="CAUYUJ010000644">
    <property type="protein sequence ID" value="CAK0791735.1"/>
    <property type="molecule type" value="Genomic_DNA"/>
</dbReference>
<dbReference type="Proteomes" id="UP001189429">
    <property type="component" value="Unassembled WGS sequence"/>
</dbReference>
<sequence length="1590" mass="167204">ANTGGGGGGTDPESSLAGNGGSGIVIIKYLSSTPLLQGGTVTTSNGYQIHTFTATGSQTVAVEAACGAWRYYRYYVPVASANPQHLCINEMQYLYGGSVLSTPATHCGSAPCAFATSGIYSDWSPEKAFDQSNYAMYGSGYCNEAGDGYPRGAGWLAYDFGVPTQVDQVSDSDDEDVKMSAFNTDPISSLTLCYKTLDNCYTYELGATYTSASALFSSGFIRSENLGYGAGAADAAKQAWTDLFLPPGTPTWYDDYWNGNGGGNCNMQRPGINTQCNDNNWARIGYCVNLPDQSCQPYDTSDADSPIGIGLKTQNWPNNVNAPFGEYFIHGAGSSGVQLFQHQAWLFAAAFTMQLYTLPKEGNGRQFALKCIKFEKATRTDIAKEVFVSGTALTPHWGNSPDKKTPLKLFHYMMDRGHVYGKGKRQAGCRYIEKYGPRANNKNQFVEWTDEMIHDENSPMFGWMASDVKESLRNYAPGTVGARTLGRWAVTLKRFDPSLFDRIVVPILRSHDVHGTMWIGKTRVGKSTASKTIGFVISAYQIEKHRRADLRPSGIAAKKIDFLRLEPGAIIKPAIADDTALAKWGPDEIKAFLDPAEEDAPLWARWGGASFGQNQSRQICVNPYNEEFGATVKSVSRVKEEVAFSDLIKNIDCNFIGEKQCCYKMADVEAYVAGSNVVLLSPNWVHFRAASTTKEPAPRFPWPVPAKSDLSTPGTYDIVKAFKKDQTRVPSDYDQPTRRAAAAMKKLARGEELGQSSTVRGPTPFDQDAPARYNFPEVATQPPSGRQGGEWFPRAAAGQPTSASCPVVEDTRDIDEQLNACRAVQQSLCDRAVAFHGRVIDVSSPQPLKRGVKRLACPDVSTMDEEERESAMQATKENIIERGREAHGSSIDLLSPARPPAADVSSQDIAAAMAEGAAAASGALHFDRAEPRAATATDAAATWEKQAAQSTLTVEYLIVGGGGGGASGGGGGGGVLQGTGLVISVDEVITVGAGGLGGSGGSGTTAEATNGGDSSIGSLVAYGGGKGAGGSSRTASSGGSGGGGAYDLPSVAYAAGVAGQGYRGGRSDRGGYGAGGGGGGAGGVGSDAPQQHYGGDGGVGVASSISGTSTYYGGGGGGGVNANCGCTTYPGGAGGLGGGGDGSSYGGGGGAYFNGEDGQANTGGGGGGTDPESSLAGNGGSGIVIIRYLSSTPLLQGGTVTTSNGYQIHTFTATGSQTVAVEAACGAWRYYRYYVPVASANPQHLCINEMQYLYGGSVLSTPATHCGSAPCAFATSGFYSDWSPEKAFDQSNYAMYGSGYCNEAGDGYPRGAGWLAYDFGVPTQVDQVKIWFWRGDHSASGTAYMEGSNDAVTWTTLKTITDTGYATLDTTVDCVASPSSAPTLLMKLRAGSNTFQYDASYWTDTSVLNEAGGASVSDSDDEDVKMSAFNTDPISALTLCYKTLDNCYTYELGATYTSASALFSSGFIRSENLGYGAGAADAAKQAWTDLFLPPGTPTWYDDYWNGNGGGNCNMQRPGINTQCNDNNWARIGYCVNLPDQSCQPYDTSDADSPIGIGLKTQNWPNNVNAPFGEYFIHGAGSSGVQLFQHQ</sequence>
<reference evidence="2" key="1">
    <citation type="submission" date="2023-10" db="EMBL/GenBank/DDBJ databases">
        <authorList>
            <person name="Chen Y."/>
            <person name="Shah S."/>
            <person name="Dougan E. K."/>
            <person name="Thang M."/>
            <person name="Chan C."/>
        </authorList>
    </citation>
    <scope>NUCLEOTIDE SEQUENCE [LARGE SCALE GENOMIC DNA]</scope>
</reference>
<name>A0ABN9PFN5_9DINO</name>
<gene>
    <name evidence="2" type="ORF">PCOR1329_LOCUS2540</name>
</gene>
<feature type="non-terminal residue" evidence="2">
    <location>
        <position position="1590"/>
    </location>
</feature>
<feature type="domain" description="Glycine-rich" evidence="1">
    <location>
        <begin position="947"/>
        <end position="1188"/>
    </location>
</feature>
<comment type="caution">
    <text evidence="2">The sequence shown here is derived from an EMBL/GenBank/DDBJ whole genome shotgun (WGS) entry which is preliminary data.</text>
</comment>
<dbReference type="InterPro" id="IPR008979">
    <property type="entry name" value="Galactose-bd-like_sf"/>
</dbReference>